<gene>
    <name evidence="1" type="ORF">IAA97_09065</name>
</gene>
<dbReference type="AlphaFoldDB" id="A0A9D9E2D5"/>
<name>A0A9D9E2D5_9SPIO</name>
<accession>A0A9D9E2D5</accession>
<dbReference type="Proteomes" id="UP000823615">
    <property type="component" value="Unassembled WGS sequence"/>
</dbReference>
<organism evidence="1 2">
    <name type="scientific">Candidatus Ornithospirochaeta stercoripullorum</name>
    <dbReference type="NCBI Taxonomy" id="2840899"/>
    <lineage>
        <taxon>Bacteria</taxon>
        <taxon>Pseudomonadati</taxon>
        <taxon>Spirochaetota</taxon>
        <taxon>Spirochaetia</taxon>
        <taxon>Spirochaetales</taxon>
        <taxon>Spirochaetaceae</taxon>
        <taxon>Spirochaetaceae incertae sedis</taxon>
        <taxon>Candidatus Ornithospirochaeta</taxon>
    </lineage>
</organism>
<evidence type="ECO:0000313" key="1">
    <source>
        <dbReference type="EMBL" id="MBO8437113.1"/>
    </source>
</evidence>
<protein>
    <submittedName>
        <fullName evidence="1">Uncharacterized protein</fullName>
    </submittedName>
</protein>
<reference evidence="1" key="2">
    <citation type="journal article" date="2021" name="PeerJ">
        <title>Extensive microbial diversity within the chicken gut microbiome revealed by metagenomics and culture.</title>
        <authorList>
            <person name="Gilroy R."/>
            <person name="Ravi A."/>
            <person name="Getino M."/>
            <person name="Pursley I."/>
            <person name="Horton D.L."/>
            <person name="Alikhan N.F."/>
            <person name="Baker D."/>
            <person name="Gharbi K."/>
            <person name="Hall N."/>
            <person name="Watson M."/>
            <person name="Adriaenssens E.M."/>
            <person name="Foster-Nyarko E."/>
            <person name="Jarju S."/>
            <person name="Secka A."/>
            <person name="Antonio M."/>
            <person name="Oren A."/>
            <person name="Chaudhuri R.R."/>
            <person name="La Ragione R."/>
            <person name="Hildebrand F."/>
            <person name="Pallen M.J."/>
        </authorList>
    </citation>
    <scope>NUCLEOTIDE SEQUENCE</scope>
    <source>
        <strain evidence="1">7293</strain>
    </source>
</reference>
<dbReference type="InterPro" id="IPR043472">
    <property type="entry name" value="Macro_dom-like"/>
</dbReference>
<dbReference type="SUPFAM" id="SSF52949">
    <property type="entry name" value="Macro domain-like"/>
    <property type="match status" value="1"/>
</dbReference>
<sequence>MRNSNDNSLLKALVSRIKSNPKEDLDDTLFYTITRAATLGKEIRVGSVREDHGKRYLRTFLDGGKGDVVKLGDFLLRFLDEYVLLDGFMLEEIIIEKGFVEELISALGMSTMTAVADDISSYESAAAAICDESLPFFPDIRKWNTEAVLTVPRVRYSDGSRVKERLASAYKHVFEKCVEGGYTTLSIAPLSDYPLSLESEIATSAASAFFALHPDRMLSVSFILPDEKSLSLFLGAS</sequence>
<reference evidence="1" key="1">
    <citation type="submission" date="2020-10" db="EMBL/GenBank/DDBJ databases">
        <authorList>
            <person name="Gilroy R."/>
        </authorList>
    </citation>
    <scope>NUCLEOTIDE SEQUENCE</scope>
    <source>
        <strain evidence="1">7293</strain>
    </source>
</reference>
<comment type="caution">
    <text evidence="1">The sequence shown here is derived from an EMBL/GenBank/DDBJ whole genome shotgun (WGS) entry which is preliminary data.</text>
</comment>
<evidence type="ECO:0000313" key="2">
    <source>
        <dbReference type="Proteomes" id="UP000823615"/>
    </source>
</evidence>
<dbReference type="EMBL" id="JADIMT010000101">
    <property type="protein sequence ID" value="MBO8437113.1"/>
    <property type="molecule type" value="Genomic_DNA"/>
</dbReference>
<proteinExistence type="predicted"/>